<evidence type="ECO:0000256" key="4">
    <source>
        <dbReference type="ARBA" id="ARBA00022960"/>
    </source>
</evidence>
<feature type="transmembrane region" description="Helical" evidence="10">
    <location>
        <begin position="234"/>
        <end position="259"/>
    </location>
</feature>
<dbReference type="EMBL" id="JACNJH010000132">
    <property type="protein sequence ID" value="MBC8361383.1"/>
    <property type="molecule type" value="Genomic_DNA"/>
</dbReference>
<accession>A0A8J6NWP7</accession>
<dbReference type="Pfam" id="PF03023">
    <property type="entry name" value="MurJ"/>
    <property type="match status" value="1"/>
</dbReference>
<feature type="transmembrane region" description="Helical" evidence="10">
    <location>
        <begin position="454"/>
        <end position="472"/>
    </location>
</feature>
<dbReference type="InterPro" id="IPR051050">
    <property type="entry name" value="Lipid_II_flippase_MurJ/MviN"/>
</dbReference>
<comment type="pathway">
    <text evidence="10">Cell wall biogenesis; peptidoglycan biosynthesis.</text>
</comment>
<keyword evidence="7 10" id="KW-0472">Membrane</keyword>
<dbReference type="InterPro" id="IPR004268">
    <property type="entry name" value="MurJ"/>
</dbReference>
<evidence type="ECO:0000256" key="6">
    <source>
        <dbReference type="ARBA" id="ARBA00022989"/>
    </source>
</evidence>
<dbReference type="GO" id="GO:0005886">
    <property type="term" value="C:plasma membrane"/>
    <property type="evidence" value="ECO:0007669"/>
    <property type="project" value="UniProtKB-SubCell"/>
</dbReference>
<feature type="transmembrane region" description="Helical" evidence="10">
    <location>
        <begin position="414"/>
        <end position="434"/>
    </location>
</feature>
<evidence type="ECO:0000256" key="3">
    <source>
        <dbReference type="ARBA" id="ARBA00022692"/>
    </source>
</evidence>
<proteinExistence type="inferred from homology"/>
<keyword evidence="4 10" id="KW-0133">Cell shape</keyword>
<evidence type="ECO:0000256" key="7">
    <source>
        <dbReference type="ARBA" id="ARBA00023136"/>
    </source>
</evidence>
<keyword evidence="3 10" id="KW-0812">Transmembrane</keyword>
<dbReference type="PIRSF" id="PIRSF002869">
    <property type="entry name" value="MviN"/>
    <property type="match status" value="1"/>
</dbReference>
<feature type="transmembrane region" description="Helical" evidence="10">
    <location>
        <begin position="484"/>
        <end position="504"/>
    </location>
</feature>
<evidence type="ECO:0000256" key="9">
    <source>
        <dbReference type="ARBA" id="ARBA00061532"/>
    </source>
</evidence>
<dbReference type="UniPathway" id="UPA00219"/>
<dbReference type="GO" id="GO:0015648">
    <property type="term" value="F:lipid-linked peptidoglycan transporter activity"/>
    <property type="evidence" value="ECO:0007669"/>
    <property type="project" value="UniProtKB-UniRule"/>
</dbReference>
<protein>
    <recommendedName>
        <fullName evidence="10">Probable lipid II flippase MurJ</fullName>
    </recommendedName>
</protein>
<organism evidence="12 13">
    <name type="scientific">Candidatus Desulfatibia profunda</name>
    <dbReference type="NCBI Taxonomy" id="2841695"/>
    <lineage>
        <taxon>Bacteria</taxon>
        <taxon>Pseudomonadati</taxon>
        <taxon>Thermodesulfobacteriota</taxon>
        <taxon>Desulfobacteria</taxon>
        <taxon>Desulfobacterales</taxon>
        <taxon>Desulfobacterales incertae sedis</taxon>
        <taxon>Candidatus Desulfatibia</taxon>
    </lineage>
</organism>
<dbReference type="PANTHER" id="PTHR47019">
    <property type="entry name" value="LIPID II FLIPPASE MURJ"/>
    <property type="match status" value="1"/>
</dbReference>
<evidence type="ECO:0000313" key="12">
    <source>
        <dbReference type="EMBL" id="MBC8361383.1"/>
    </source>
</evidence>
<gene>
    <name evidence="10 12" type="primary">murJ</name>
    <name evidence="12" type="ORF">H8E23_08305</name>
</gene>
<feature type="transmembrane region" description="Helical" evidence="10">
    <location>
        <begin position="354"/>
        <end position="376"/>
    </location>
</feature>
<evidence type="ECO:0000313" key="13">
    <source>
        <dbReference type="Proteomes" id="UP000603434"/>
    </source>
</evidence>
<comment type="subcellular location">
    <subcellularLocation>
        <location evidence="1 10">Cell membrane</location>
        <topology evidence="1 10">Multi-pass membrane protein</topology>
    </subcellularLocation>
</comment>
<keyword evidence="6 10" id="KW-1133">Transmembrane helix</keyword>
<dbReference type="HAMAP" id="MF_02078">
    <property type="entry name" value="MurJ_MviN"/>
    <property type="match status" value="1"/>
</dbReference>
<feature type="transmembrane region" description="Helical" evidence="10">
    <location>
        <begin position="279"/>
        <end position="297"/>
    </location>
</feature>
<feature type="transmembrane region" description="Helical" evidence="10">
    <location>
        <begin position="318"/>
        <end position="342"/>
    </location>
</feature>
<reference evidence="12 13" key="1">
    <citation type="submission" date="2020-08" db="EMBL/GenBank/DDBJ databases">
        <title>Bridging the membrane lipid divide: bacteria of the FCB group superphylum have the potential to synthesize archaeal ether lipids.</title>
        <authorList>
            <person name="Villanueva L."/>
            <person name="Von Meijenfeldt F.A.B."/>
            <person name="Westbye A.B."/>
            <person name="Yadav S."/>
            <person name="Hopmans E.C."/>
            <person name="Dutilh B.E."/>
            <person name="Sinninghe Damste J.S."/>
        </authorList>
    </citation>
    <scope>NUCLEOTIDE SEQUENCE [LARGE SCALE GENOMIC DNA]</scope>
    <source>
        <strain evidence="12">NIOZ-UU30</strain>
    </source>
</reference>
<name>A0A8J6NWP7_9BACT</name>
<evidence type="ECO:0000256" key="1">
    <source>
        <dbReference type="ARBA" id="ARBA00004651"/>
    </source>
</evidence>
<dbReference type="GO" id="GO:0009252">
    <property type="term" value="P:peptidoglycan biosynthetic process"/>
    <property type="evidence" value="ECO:0007669"/>
    <property type="project" value="UniProtKB-UniRule"/>
</dbReference>
<comment type="caution">
    <text evidence="12">The sequence shown here is derived from an EMBL/GenBank/DDBJ whole genome shotgun (WGS) entry which is preliminary data.</text>
</comment>
<evidence type="ECO:0000256" key="11">
    <source>
        <dbReference type="PIRNR" id="PIRNR002869"/>
    </source>
</evidence>
<feature type="transmembrane region" description="Helical" evidence="10">
    <location>
        <begin position="93"/>
        <end position="119"/>
    </location>
</feature>
<feature type="transmembrane region" description="Helical" evidence="10">
    <location>
        <begin position="166"/>
        <end position="185"/>
    </location>
</feature>
<dbReference type="CDD" id="cd13123">
    <property type="entry name" value="MATE_MurJ_like"/>
    <property type="match status" value="1"/>
</dbReference>
<dbReference type="GO" id="GO:0034204">
    <property type="term" value="P:lipid translocation"/>
    <property type="evidence" value="ECO:0007669"/>
    <property type="project" value="TreeGrafter"/>
</dbReference>
<feature type="transmembrane region" description="Helical" evidence="10">
    <location>
        <begin position="388"/>
        <end position="408"/>
    </location>
</feature>
<dbReference type="PRINTS" id="PR01806">
    <property type="entry name" value="VIRFACTRMVIN"/>
</dbReference>
<dbReference type="NCBIfam" id="TIGR01695">
    <property type="entry name" value="murJ_mviN"/>
    <property type="match status" value="1"/>
</dbReference>
<dbReference type="Proteomes" id="UP000603434">
    <property type="component" value="Unassembled WGS sequence"/>
</dbReference>
<evidence type="ECO:0000256" key="8">
    <source>
        <dbReference type="ARBA" id="ARBA00060041"/>
    </source>
</evidence>
<evidence type="ECO:0000256" key="2">
    <source>
        <dbReference type="ARBA" id="ARBA00022475"/>
    </source>
</evidence>
<evidence type="ECO:0000256" key="5">
    <source>
        <dbReference type="ARBA" id="ARBA00022984"/>
    </source>
</evidence>
<dbReference type="AlphaFoldDB" id="A0A8J6NWP7"/>
<sequence length="531" mass="57528">MSAENDRMTKAAGVVGAATFLSRIFGFIRDVVIAWFFGAGFSSDAFFVAFRIPNLLRRLFAEGSLSIAFIPVFTEYLTKRGKDDAFGLARSALWLLSVSLAVMAIAGILVSPFIIRVIAPGFTDSPEKFQLTVVLTRIMFPYIFFIGLVALCMGILNVLGHFAAPALAPVLLNAAIICSVFFISPHMAAPVVGLAIGVLVGGFLQLGFQVPFLIKKGFYFWHKAKIYHPGLKRIALLMLPTIFGAAVYQINILVGTLLASLLPEGSVSYLYYADRLVQFPLGIFAMATATAVLPSLSRQAAAADFTGVGDTFAYAMKLVFFITIPAMVGLIVLRQPIVALLFKRGAFDAEAVRLTAYALLYYSIGLWAFSAVRIVVSTFYALQDTRTPVKTAVISVCANILLGVILMWPLGHGGLALATSLASMLNLGLLVWALRARLDVLELRSISESVCKTLICSAVMGVVVWALALIIIPSKDPTTTGLFWGLVGSIFTGCVFYGSFSFFLKSPELEKVLSLLFQRRAADENSLRINV</sequence>
<dbReference type="GO" id="GO:0071555">
    <property type="term" value="P:cell wall organization"/>
    <property type="evidence" value="ECO:0007669"/>
    <property type="project" value="UniProtKB-UniRule"/>
</dbReference>
<comment type="similarity">
    <text evidence="9 10 11">Belongs to the MurJ/MviN family.</text>
</comment>
<feature type="transmembrane region" description="Helical" evidence="10">
    <location>
        <begin position="31"/>
        <end position="49"/>
    </location>
</feature>
<dbReference type="GO" id="GO:0008360">
    <property type="term" value="P:regulation of cell shape"/>
    <property type="evidence" value="ECO:0007669"/>
    <property type="project" value="UniProtKB-UniRule"/>
</dbReference>
<dbReference type="PANTHER" id="PTHR47019:SF1">
    <property type="entry name" value="LIPID II FLIPPASE MURJ"/>
    <property type="match status" value="1"/>
</dbReference>
<comment type="function">
    <text evidence="8 10 11">Involved in peptidoglycan biosynthesis. Transports lipid-linked peptidoglycan precursors from the inner to the outer leaflet of the cytoplasmic membrane.</text>
</comment>
<feature type="transmembrane region" description="Helical" evidence="10">
    <location>
        <begin position="191"/>
        <end position="214"/>
    </location>
</feature>
<feature type="transmembrane region" description="Helical" evidence="10">
    <location>
        <begin position="139"/>
        <end position="159"/>
    </location>
</feature>
<evidence type="ECO:0000256" key="10">
    <source>
        <dbReference type="HAMAP-Rule" id="MF_02078"/>
    </source>
</evidence>
<keyword evidence="5 10" id="KW-0573">Peptidoglycan synthesis</keyword>
<keyword evidence="10 11" id="KW-0961">Cell wall biogenesis/degradation</keyword>
<keyword evidence="10 11" id="KW-0813">Transport</keyword>
<keyword evidence="2 10" id="KW-1003">Cell membrane</keyword>